<dbReference type="RefSeq" id="WP_017873482.1">
    <property type="nucleotide sequence ID" value="NZ_CP187957.1"/>
</dbReference>
<dbReference type="Pfam" id="PF04039">
    <property type="entry name" value="MnhB"/>
    <property type="match status" value="1"/>
</dbReference>
<feature type="transmembrane region" description="Helical" evidence="7">
    <location>
        <begin position="7"/>
        <end position="24"/>
    </location>
</feature>
<evidence type="ECO:0000256" key="4">
    <source>
        <dbReference type="ARBA" id="ARBA00022692"/>
    </source>
</evidence>
<keyword evidence="5 7" id="KW-1133">Transmembrane helix</keyword>
<keyword evidence="3" id="KW-1003">Cell membrane</keyword>
<evidence type="ECO:0000256" key="1">
    <source>
        <dbReference type="ARBA" id="ARBA00004651"/>
    </source>
</evidence>
<dbReference type="PANTHER" id="PTHR33932:SF4">
    <property type="entry name" value="NA(+)_H(+) ANTIPORTER SUBUNIT B"/>
    <property type="match status" value="1"/>
</dbReference>
<evidence type="ECO:0000256" key="2">
    <source>
        <dbReference type="ARBA" id="ARBA00009425"/>
    </source>
</evidence>
<dbReference type="InterPro" id="IPR007182">
    <property type="entry name" value="MnhB"/>
</dbReference>
<comment type="similarity">
    <text evidence="2">Belongs to the CPA3 antiporters (TC 2.A.63) subunit B family.</text>
</comment>
<dbReference type="PANTHER" id="PTHR33932">
    <property type="entry name" value="NA(+)/H(+) ANTIPORTER SUBUNIT B"/>
    <property type="match status" value="1"/>
</dbReference>
<evidence type="ECO:0000259" key="8">
    <source>
        <dbReference type="Pfam" id="PF04039"/>
    </source>
</evidence>
<feature type="transmembrane region" description="Helical" evidence="7">
    <location>
        <begin position="201"/>
        <end position="222"/>
    </location>
</feature>
<comment type="subcellular location">
    <subcellularLocation>
        <location evidence="1">Cell membrane</location>
        <topology evidence="1">Multi-pass membrane protein</topology>
    </subcellularLocation>
</comment>
<feature type="domain" description="Na+/H+ antiporter MnhB subunit-related protein" evidence="8">
    <location>
        <begin position="100"/>
        <end position="215"/>
    </location>
</feature>
<accession>A0A7V4TGU5</accession>
<reference evidence="9" key="1">
    <citation type="journal article" date="2020" name="mSystems">
        <title>Genome- and Community-Level Interaction Insights into Carbon Utilization and Element Cycling Functions of Hydrothermarchaeota in Hydrothermal Sediment.</title>
        <authorList>
            <person name="Zhou Z."/>
            <person name="Liu Y."/>
            <person name="Xu W."/>
            <person name="Pan J."/>
            <person name="Luo Z.H."/>
            <person name="Li M."/>
        </authorList>
    </citation>
    <scope>NUCLEOTIDE SEQUENCE [LARGE SCALE GENOMIC DNA]</scope>
    <source>
        <strain evidence="9">SpSt-82</strain>
    </source>
</reference>
<comment type="caution">
    <text evidence="9">The sequence shown here is derived from an EMBL/GenBank/DDBJ whole genome shotgun (WGS) entry which is preliminary data.</text>
</comment>
<organism evidence="9">
    <name type="scientific">Candidatus Caldatribacterium saccharofermentans</name>
    <dbReference type="NCBI Taxonomy" id="1454753"/>
    <lineage>
        <taxon>Bacteria</taxon>
        <taxon>Pseudomonadati</taxon>
        <taxon>Atribacterota</taxon>
        <taxon>Atribacteria</taxon>
        <taxon>Atribacterales</taxon>
        <taxon>Candidatus Caldatribacteriaceae</taxon>
        <taxon>Candidatus Caldatribacterium</taxon>
    </lineage>
</organism>
<dbReference type="InterPro" id="IPR050622">
    <property type="entry name" value="CPA3_antiporter_subunitB"/>
</dbReference>
<evidence type="ECO:0000256" key="7">
    <source>
        <dbReference type="SAM" id="Phobius"/>
    </source>
</evidence>
<protein>
    <submittedName>
        <fullName evidence="9">Cation:proton antiporter</fullName>
    </submittedName>
</protein>
<dbReference type="GO" id="GO:0005886">
    <property type="term" value="C:plasma membrane"/>
    <property type="evidence" value="ECO:0007669"/>
    <property type="project" value="UniProtKB-SubCell"/>
</dbReference>
<evidence type="ECO:0000313" key="9">
    <source>
        <dbReference type="EMBL" id="HGY38834.1"/>
    </source>
</evidence>
<keyword evidence="4 7" id="KW-0812">Transmembrane</keyword>
<name>A0A7V4TGU5_9BACT</name>
<sequence>MKGAFRTLLVTSMMTTVGVLLLLFQEPMIFSRLESQELVTRLFEETRATNIVSAVYLSTRLYDTVFEFLVFTVAAGGVAFYSRFLGKTTQFVCLTDPATAITLRFLAFFAFLSGVYLAIFGHLTPGGGFAAGVAGGTAFFLLAITGRIFVLEKQIASVNRNHLLEQGLITTFLSLAILDLWGIELPLGNPGTLLSAGYIPLYNLLIFLKVTLGTWSIVYHFIQSRGIL</sequence>
<feature type="transmembrane region" description="Helical" evidence="7">
    <location>
        <begin position="65"/>
        <end position="84"/>
    </location>
</feature>
<gene>
    <name evidence="9" type="ORF">ENW11_03360</name>
</gene>
<proteinExistence type="inferred from homology"/>
<dbReference type="EMBL" id="DTIY01000022">
    <property type="protein sequence ID" value="HGY38834.1"/>
    <property type="molecule type" value="Genomic_DNA"/>
</dbReference>
<evidence type="ECO:0000256" key="6">
    <source>
        <dbReference type="ARBA" id="ARBA00023136"/>
    </source>
</evidence>
<dbReference type="AlphaFoldDB" id="A0A7V4TGU5"/>
<feature type="transmembrane region" description="Helical" evidence="7">
    <location>
        <begin position="105"/>
        <end position="123"/>
    </location>
</feature>
<keyword evidence="6 7" id="KW-0472">Membrane</keyword>
<feature type="transmembrane region" description="Helical" evidence="7">
    <location>
        <begin position="163"/>
        <end position="181"/>
    </location>
</feature>
<evidence type="ECO:0000256" key="3">
    <source>
        <dbReference type="ARBA" id="ARBA00022475"/>
    </source>
</evidence>
<feature type="transmembrane region" description="Helical" evidence="7">
    <location>
        <begin position="129"/>
        <end position="151"/>
    </location>
</feature>
<evidence type="ECO:0000256" key="5">
    <source>
        <dbReference type="ARBA" id="ARBA00022989"/>
    </source>
</evidence>